<comment type="caution">
    <text evidence="4">The sequence shown here is derived from an EMBL/GenBank/DDBJ whole genome shotgun (WGS) entry which is preliminary data.</text>
</comment>
<feature type="non-terminal residue" evidence="4">
    <location>
        <position position="1"/>
    </location>
</feature>
<dbReference type="InterPro" id="IPR013785">
    <property type="entry name" value="Aldolase_TIM"/>
</dbReference>
<dbReference type="PANTHER" id="PTHR43656">
    <property type="entry name" value="BINDING OXIDOREDUCTASE, PUTATIVE (AFU_ORTHOLOGUE AFUA_2G08260)-RELATED"/>
    <property type="match status" value="1"/>
</dbReference>
<evidence type="ECO:0000313" key="5">
    <source>
        <dbReference type="Proteomes" id="UP000286862"/>
    </source>
</evidence>
<dbReference type="PANTHER" id="PTHR43656:SF2">
    <property type="entry name" value="BINDING OXIDOREDUCTASE, PUTATIVE (AFU_ORTHOLOGUE AFUA_2G08260)-RELATED"/>
    <property type="match status" value="1"/>
</dbReference>
<gene>
    <name evidence="4" type="ORF">VT99_13951</name>
</gene>
<name>A0A444IR22_9BACT</name>
<proteinExistence type="predicted"/>
<organism evidence="4 5">
    <name type="scientific">Candidatus Electrothrix marina</name>
    <dbReference type="NCBI Taxonomy" id="1859130"/>
    <lineage>
        <taxon>Bacteria</taxon>
        <taxon>Pseudomonadati</taxon>
        <taxon>Thermodesulfobacteriota</taxon>
        <taxon>Desulfobulbia</taxon>
        <taxon>Desulfobulbales</taxon>
        <taxon>Desulfobulbaceae</taxon>
        <taxon>Candidatus Electrothrix</taxon>
    </lineage>
</organism>
<evidence type="ECO:0000256" key="1">
    <source>
        <dbReference type="ARBA" id="ARBA00022630"/>
    </source>
</evidence>
<dbReference type="Pfam" id="PF00724">
    <property type="entry name" value="Oxidored_FMN"/>
    <property type="match status" value="1"/>
</dbReference>
<reference evidence="4 5" key="1">
    <citation type="submission" date="2017-01" db="EMBL/GenBank/DDBJ databases">
        <title>The cable genome- insights into the physiology and evolution of filamentous bacteria capable of sulfide oxidation via long distance electron transfer.</title>
        <authorList>
            <person name="Schreiber L."/>
            <person name="Bjerg J.T."/>
            <person name="Boggild A."/>
            <person name="Van De Vossenberg J."/>
            <person name="Meysman F."/>
            <person name="Nielsen L.P."/>
            <person name="Schramm A."/>
            <person name="Kjeldsen K.U."/>
        </authorList>
    </citation>
    <scope>NUCLEOTIDE SEQUENCE [LARGE SCALE GENOMIC DNA]</scope>
    <source>
        <strain evidence="4">A2</strain>
    </source>
</reference>
<dbReference type="GO" id="GO:0016491">
    <property type="term" value="F:oxidoreductase activity"/>
    <property type="evidence" value="ECO:0007669"/>
    <property type="project" value="UniProtKB-KW"/>
</dbReference>
<accession>A0A444IR22</accession>
<dbReference type="EMBL" id="MTKQ01000395">
    <property type="protein sequence ID" value="RWX43284.1"/>
    <property type="molecule type" value="Genomic_DNA"/>
</dbReference>
<feature type="domain" description="NADH:flavin oxidoreductase/NADH oxidase N-terminal" evidence="3">
    <location>
        <begin position="3"/>
        <end position="162"/>
    </location>
</feature>
<evidence type="ECO:0000259" key="3">
    <source>
        <dbReference type="Pfam" id="PF00724"/>
    </source>
</evidence>
<protein>
    <submittedName>
        <fullName evidence="4">NADH:flavin oxidoreductase</fullName>
    </submittedName>
</protein>
<dbReference type="SUPFAM" id="SSF51395">
    <property type="entry name" value="FMN-linked oxidoreductases"/>
    <property type="match status" value="1"/>
</dbReference>
<dbReference type="AlphaFoldDB" id="A0A444IR22"/>
<dbReference type="Proteomes" id="UP000286862">
    <property type="component" value="Unassembled WGS sequence"/>
</dbReference>
<dbReference type="Gene3D" id="3.20.20.70">
    <property type="entry name" value="Aldolase class I"/>
    <property type="match status" value="1"/>
</dbReference>
<evidence type="ECO:0000256" key="2">
    <source>
        <dbReference type="ARBA" id="ARBA00023002"/>
    </source>
</evidence>
<dbReference type="InterPro" id="IPR051799">
    <property type="entry name" value="NADH_flavin_oxidoreductase"/>
</dbReference>
<dbReference type="GO" id="GO:0010181">
    <property type="term" value="F:FMN binding"/>
    <property type="evidence" value="ECO:0007669"/>
    <property type="project" value="InterPro"/>
</dbReference>
<keyword evidence="1" id="KW-0285">Flavoprotein</keyword>
<evidence type="ECO:0000313" key="4">
    <source>
        <dbReference type="EMBL" id="RWX43284.1"/>
    </source>
</evidence>
<sequence length="201" mass="22611">FWISPAYNHRTDEYGGDIKNRTRIHREILQAIREAVGRDYPVFIKMNCADFIENGLEADDSLQAAKIFTDAGADAIEVSGGIIRTGTLSPSRPGIITHEKEAYFREYAQKMKAAISISLILVGGIKSFEVASEIIEQEVADYISMSRAFVREPDLISRWKSGDHRPSRCKSDNLCFTPGFEGKGVYCVTREIEEKKNLRVT</sequence>
<dbReference type="InterPro" id="IPR001155">
    <property type="entry name" value="OxRdtase_FMN_N"/>
</dbReference>
<keyword evidence="2" id="KW-0560">Oxidoreductase</keyword>